<dbReference type="GO" id="GO:0016020">
    <property type="term" value="C:membrane"/>
    <property type="evidence" value="ECO:0007669"/>
    <property type="project" value="UniProtKB-SubCell"/>
</dbReference>
<dbReference type="InterPro" id="IPR050367">
    <property type="entry name" value="APC_superfamily"/>
</dbReference>
<dbReference type="Gene3D" id="3.40.930.10">
    <property type="entry name" value="Mannitol-specific EII, Chain A"/>
    <property type="match status" value="1"/>
</dbReference>
<dbReference type="Pfam" id="PF00359">
    <property type="entry name" value="PTS_EIIA_2"/>
    <property type="match status" value="1"/>
</dbReference>
<feature type="transmembrane region" description="Helical" evidence="5">
    <location>
        <begin position="397"/>
        <end position="430"/>
    </location>
</feature>
<feature type="transmembrane region" description="Helical" evidence="5">
    <location>
        <begin position="45"/>
        <end position="70"/>
    </location>
</feature>
<feature type="transmembrane region" description="Helical" evidence="5">
    <location>
        <begin position="353"/>
        <end position="376"/>
    </location>
</feature>
<dbReference type="PROSITE" id="PS51202">
    <property type="entry name" value="RCK_C"/>
    <property type="match status" value="1"/>
</dbReference>
<dbReference type="InterPro" id="IPR036721">
    <property type="entry name" value="RCK_C_sf"/>
</dbReference>
<comment type="subcellular location">
    <subcellularLocation>
        <location evidence="1">Membrane</location>
        <topology evidence="1">Multi-pass membrane protein</topology>
    </subcellularLocation>
</comment>
<proteinExistence type="predicted"/>
<dbReference type="Pfam" id="PF02080">
    <property type="entry name" value="TrkA_C"/>
    <property type="match status" value="1"/>
</dbReference>
<evidence type="ECO:0000256" key="4">
    <source>
        <dbReference type="ARBA" id="ARBA00023136"/>
    </source>
</evidence>
<dbReference type="Pfam" id="PF00324">
    <property type="entry name" value="AA_permease"/>
    <property type="match status" value="1"/>
</dbReference>
<keyword evidence="2 5" id="KW-0812">Transmembrane</keyword>
<keyword evidence="9" id="KW-1185">Reference proteome</keyword>
<evidence type="ECO:0000313" key="9">
    <source>
        <dbReference type="Proteomes" id="UP001163821"/>
    </source>
</evidence>
<dbReference type="RefSeq" id="WP_282593285.1">
    <property type="nucleotide sequence ID" value="NZ_JAPAAF010000046.1"/>
</dbReference>
<dbReference type="InterPro" id="IPR006037">
    <property type="entry name" value="RCK_C"/>
</dbReference>
<comment type="caution">
    <text evidence="8">The sequence shown here is derived from an EMBL/GenBank/DDBJ whole genome shotgun (WGS) entry which is preliminary data.</text>
</comment>
<feature type="transmembrane region" description="Helical" evidence="5">
    <location>
        <begin position="193"/>
        <end position="211"/>
    </location>
</feature>
<dbReference type="InterPro" id="IPR016152">
    <property type="entry name" value="PTrfase/Anion_transptr"/>
</dbReference>
<dbReference type="InterPro" id="IPR002178">
    <property type="entry name" value="PTS_EIIA_type-2_dom"/>
</dbReference>
<evidence type="ECO:0000259" key="7">
    <source>
        <dbReference type="PROSITE" id="PS51202"/>
    </source>
</evidence>
<dbReference type="GO" id="GO:0006813">
    <property type="term" value="P:potassium ion transport"/>
    <property type="evidence" value="ECO:0007669"/>
    <property type="project" value="InterPro"/>
</dbReference>
<evidence type="ECO:0000256" key="3">
    <source>
        <dbReference type="ARBA" id="ARBA00022989"/>
    </source>
</evidence>
<dbReference type="PANTHER" id="PTHR42770:SF11">
    <property type="entry name" value="INNER MEMBRANE TRANSPORT PROTEIN YBAT"/>
    <property type="match status" value="1"/>
</dbReference>
<feature type="transmembrane region" description="Helical" evidence="5">
    <location>
        <begin position="152"/>
        <end position="173"/>
    </location>
</feature>
<protein>
    <submittedName>
        <fullName evidence="8">Amino acid permease</fullName>
    </submittedName>
</protein>
<dbReference type="EMBL" id="JAPAAF010000046">
    <property type="protein sequence ID" value="MCW0484694.1"/>
    <property type="molecule type" value="Genomic_DNA"/>
</dbReference>
<dbReference type="PROSITE" id="PS51094">
    <property type="entry name" value="PTS_EIIA_TYPE_2"/>
    <property type="match status" value="1"/>
</dbReference>
<keyword evidence="4 5" id="KW-0472">Membrane</keyword>
<accession>A0AA41Y779</accession>
<dbReference type="GO" id="GO:0008324">
    <property type="term" value="F:monoatomic cation transmembrane transporter activity"/>
    <property type="evidence" value="ECO:0007669"/>
    <property type="project" value="InterPro"/>
</dbReference>
<dbReference type="PANTHER" id="PTHR42770">
    <property type="entry name" value="AMINO ACID TRANSPORTER-RELATED"/>
    <property type="match status" value="1"/>
</dbReference>
<evidence type="ECO:0000256" key="2">
    <source>
        <dbReference type="ARBA" id="ARBA00022692"/>
    </source>
</evidence>
<feature type="domain" description="PTS EIIA type-2" evidence="6">
    <location>
        <begin position="476"/>
        <end position="628"/>
    </location>
</feature>
<reference evidence="8" key="1">
    <citation type="submission" date="2022-10" db="EMBL/GenBank/DDBJ databases">
        <title>Gaoshiqiia sediminis gen. nov., sp. nov., isolated from coastal sediment.</title>
        <authorList>
            <person name="Yu W.X."/>
            <person name="Mu D.S."/>
            <person name="Du J.Z."/>
            <person name="Liang Y.Q."/>
        </authorList>
    </citation>
    <scope>NUCLEOTIDE SEQUENCE</scope>
    <source>
        <strain evidence="8">A06</strain>
    </source>
</reference>
<dbReference type="Gene3D" id="3.30.70.1450">
    <property type="entry name" value="Regulator of K+ conductance, C-terminal domain"/>
    <property type="match status" value="1"/>
</dbReference>
<feature type="transmembrane region" description="Helical" evidence="5">
    <location>
        <begin position="281"/>
        <end position="304"/>
    </location>
</feature>
<feature type="domain" description="RCK C-terminal" evidence="7">
    <location>
        <begin position="619"/>
        <end position="703"/>
    </location>
</feature>
<keyword evidence="3 5" id="KW-1133">Transmembrane helix</keyword>
<name>A0AA41Y779_9BACT</name>
<evidence type="ECO:0000256" key="1">
    <source>
        <dbReference type="ARBA" id="ARBA00004141"/>
    </source>
</evidence>
<evidence type="ECO:0000256" key="5">
    <source>
        <dbReference type="SAM" id="Phobius"/>
    </source>
</evidence>
<dbReference type="Proteomes" id="UP001163821">
    <property type="component" value="Unassembled WGS sequence"/>
</dbReference>
<dbReference type="SUPFAM" id="SSF55804">
    <property type="entry name" value="Phoshotransferase/anion transport protein"/>
    <property type="match status" value="1"/>
</dbReference>
<gene>
    <name evidence="8" type="ORF">N2K84_18310</name>
</gene>
<feature type="transmembrane region" description="Helical" evidence="5">
    <location>
        <begin position="232"/>
        <end position="254"/>
    </location>
</feature>
<evidence type="ECO:0000259" key="6">
    <source>
        <dbReference type="PROSITE" id="PS51094"/>
    </source>
</evidence>
<evidence type="ECO:0000313" key="8">
    <source>
        <dbReference type="EMBL" id="MCW0484694.1"/>
    </source>
</evidence>
<organism evidence="8 9">
    <name type="scientific">Gaoshiqia sediminis</name>
    <dbReference type="NCBI Taxonomy" id="2986998"/>
    <lineage>
        <taxon>Bacteria</taxon>
        <taxon>Pseudomonadati</taxon>
        <taxon>Bacteroidota</taxon>
        <taxon>Bacteroidia</taxon>
        <taxon>Marinilabiliales</taxon>
        <taxon>Prolixibacteraceae</taxon>
        <taxon>Gaoshiqia</taxon>
    </lineage>
</organism>
<dbReference type="Gene3D" id="1.20.1740.10">
    <property type="entry name" value="Amino acid/polyamine transporter I"/>
    <property type="match status" value="1"/>
</dbReference>
<feature type="transmembrane region" description="Helical" evidence="5">
    <location>
        <begin position="91"/>
        <end position="117"/>
    </location>
</feature>
<feature type="transmembrane region" description="Helical" evidence="5">
    <location>
        <begin position="123"/>
        <end position="140"/>
    </location>
</feature>
<sequence length="706" mass="78328">MSAKKNRLKKELGLFDVFSISTGAMFSSGFFLLPGLASQFTGPSVFLAYLVAGILIVPAMFSIAEIATALPRSGGAYFFLDRSMGPLWGTIGGLGTYLALIFKTAFALIGIGAYAAIFWEVPVKTIAIAATFFFMALNLVGAKKTSSLQNFFVIFLVIVLGTFIVDGLYRVFFSPAVDAPLSNIHFQPFLTNGFEGLITTAGFVFVSYLGLTQVASVAEEIKNPERNIPLGMLLSLVVTGMIYFLGVFVMVSLIEPAELAKDLAPAATAVKQLFRWLPGNLGVYLMVGAAMAAFASTGNAGLLSSSRYPFAMGRDKLFPVSFSKVGKNGTPVTAILLTTALIIFFILTLSETGIAKLASTFQLFIFMLINFSVIVFRKSNIQSYDPGFKSPFYPGMQIAGIVISIILITYMGWAAILFSTSVILIAILWYRYYAREKVRREGAIYHWFALLGKYRHSELENEFMTILKEKGLRQGDPFDETIINARITRMEKDIAFTNLVEEISGVYSTEMHVGKDAIIKDFLSVSSIEPALTIPEVSILHARHDGVDHPSMHIVLSGRGIRKFIEKSGIHSYDDIRVFFFLMNPLEESRMQLRMLSRLIDITERENFLEDILTKSTEREIKEYLLHNERFITVSLLPGTVQAEMIGKQLKEIKLPQDVLVALIERDDETYAPKGNTVLQANDVLTIIGEPPSITYLFNRYMKTNS</sequence>
<dbReference type="InterPro" id="IPR004841">
    <property type="entry name" value="AA-permease/SLC12A_dom"/>
</dbReference>
<feature type="transmembrane region" description="Helical" evidence="5">
    <location>
        <begin position="325"/>
        <end position="347"/>
    </location>
</feature>
<dbReference type="SUPFAM" id="SSF116726">
    <property type="entry name" value="TrkA C-terminal domain-like"/>
    <property type="match status" value="1"/>
</dbReference>
<dbReference type="AlphaFoldDB" id="A0AA41Y779"/>